<proteinExistence type="predicted"/>
<evidence type="ECO:0000256" key="2">
    <source>
        <dbReference type="SAM" id="Phobius"/>
    </source>
</evidence>
<feature type="transmembrane region" description="Helical" evidence="2">
    <location>
        <begin position="119"/>
        <end position="138"/>
    </location>
</feature>
<evidence type="ECO:0000313" key="4">
    <source>
        <dbReference type="Proteomes" id="UP000271162"/>
    </source>
</evidence>
<evidence type="ECO:0000313" key="5">
    <source>
        <dbReference type="WBParaSite" id="NBR_0000081501-mRNA-1"/>
    </source>
</evidence>
<feature type="transmembrane region" description="Helical" evidence="2">
    <location>
        <begin position="196"/>
        <end position="219"/>
    </location>
</feature>
<dbReference type="AlphaFoldDB" id="A0A0N4XE63"/>
<gene>
    <name evidence="3" type="ORF">NBR_LOCUS816</name>
</gene>
<keyword evidence="2" id="KW-1133">Transmembrane helix</keyword>
<feature type="transmembrane region" description="Helical" evidence="2">
    <location>
        <begin position="84"/>
        <end position="107"/>
    </location>
</feature>
<reference evidence="5" key="1">
    <citation type="submission" date="2017-02" db="UniProtKB">
        <authorList>
            <consortium name="WormBaseParasite"/>
        </authorList>
    </citation>
    <scope>IDENTIFICATION</scope>
</reference>
<feature type="region of interest" description="Disordered" evidence="1">
    <location>
        <begin position="362"/>
        <end position="449"/>
    </location>
</feature>
<keyword evidence="2" id="KW-0472">Membrane</keyword>
<accession>A0A0N4XE63</accession>
<feature type="transmembrane region" description="Helical" evidence="2">
    <location>
        <begin position="150"/>
        <end position="175"/>
    </location>
</feature>
<feature type="transmembrane region" description="Helical" evidence="2">
    <location>
        <begin position="309"/>
        <end position="335"/>
    </location>
</feature>
<protein>
    <submittedName>
        <fullName evidence="5">G_PROTEIN_RECEP_F2_4 domain-containing protein</fullName>
    </submittedName>
</protein>
<feature type="compositionally biased region" description="Basic and acidic residues" evidence="1">
    <location>
        <begin position="428"/>
        <end position="437"/>
    </location>
</feature>
<keyword evidence="2" id="KW-0812">Transmembrane</keyword>
<feature type="compositionally biased region" description="Polar residues" evidence="1">
    <location>
        <begin position="368"/>
        <end position="377"/>
    </location>
</feature>
<organism evidence="5">
    <name type="scientific">Nippostrongylus brasiliensis</name>
    <name type="common">Rat hookworm</name>
    <dbReference type="NCBI Taxonomy" id="27835"/>
    <lineage>
        <taxon>Eukaryota</taxon>
        <taxon>Metazoa</taxon>
        <taxon>Ecdysozoa</taxon>
        <taxon>Nematoda</taxon>
        <taxon>Chromadorea</taxon>
        <taxon>Rhabditida</taxon>
        <taxon>Rhabditina</taxon>
        <taxon>Rhabditomorpha</taxon>
        <taxon>Strongyloidea</taxon>
        <taxon>Heligmosomidae</taxon>
        <taxon>Nippostrongylus</taxon>
    </lineage>
</organism>
<keyword evidence="4" id="KW-1185">Reference proteome</keyword>
<dbReference type="Proteomes" id="UP000271162">
    <property type="component" value="Unassembled WGS sequence"/>
</dbReference>
<feature type="transmembrane region" description="Helical" evidence="2">
    <location>
        <begin position="243"/>
        <end position="263"/>
    </location>
</feature>
<name>A0A0N4XE63_NIPBR</name>
<reference evidence="3 4" key="2">
    <citation type="submission" date="2018-11" db="EMBL/GenBank/DDBJ databases">
        <authorList>
            <consortium name="Pathogen Informatics"/>
        </authorList>
    </citation>
    <scope>NUCLEOTIDE SEQUENCE [LARGE SCALE GENOMIC DNA]</scope>
</reference>
<sequence>IRCTKSDTEVVKVSCRQKGYLNPHPTRIACQEDRKLALLKKMRIRKSCKECYRYGTEKCVKVSGGFTCQCRTNWTASFVSGTTAGASVLVATGSVVLLVRGLLAFVYRGTSNDPQSYYQNLRCFFVSLAGLLSFFFRHPALLGISQIQCTVTAVMTTCCFTFGMAFFALEALTFYECASLRQLNSWTEPFWGRKRWYTSPAFRTLTPLLILAAAVIGAFKSNPKEAASSWSCLGRFEPTTRDFWFPIALAHSCLGLAALAFTLEGRFKIKNMPQFQLVVEEHLKPLPPSRRDEVEKCQRNHGLTAIAPWLLYTTWLWAVACSLGYSACELAIFVLTTPQRGDAHTNEAPAAVPVSGRRSRFPVVTGRSRYQTPTSAETPKEREETTTLRQKMPSKQGVRSAQVLQAVEEEMDGPVQEAEREEREEDEGPSHLEDLPHEATGGPGAHANQELPQKNKAAVLRLGEEDPPRGSAARPRSQTKNEALLEDIVFLGGGEGDRGGLRYEAERRAEKEHYVPPEFCIPMCYASVVDSYGYTQLEEVMKTPAEEGLNLCQPSTSRQQEQVEDGGERGVAANQQNEEEEMLEWIQELTDSTFKMVVQNHDYLERSISLREWAPL</sequence>
<dbReference type="STRING" id="27835.A0A0N4XE63"/>
<evidence type="ECO:0000313" key="3">
    <source>
        <dbReference type="EMBL" id="VDL63842.1"/>
    </source>
</evidence>
<dbReference type="EMBL" id="UYSL01000460">
    <property type="protein sequence ID" value="VDL63842.1"/>
    <property type="molecule type" value="Genomic_DNA"/>
</dbReference>
<dbReference type="WBParaSite" id="NBR_0000081501-mRNA-1">
    <property type="protein sequence ID" value="NBR_0000081501-mRNA-1"/>
    <property type="gene ID" value="NBR_0000081501"/>
</dbReference>
<evidence type="ECO:0000256" key="1">
    <source>
        <dbReference type="SAM" id="MobiDB-lite"/>
    </source>
</evidence>
<feature type="region of interest" description="Disordered" evidence="1">
    <location>
        <begin position="555"/>
        <end position="576"/>
    </location>
</feature>